<feature type="region of interest" description="Disordered" evidence="2">
    <location>
        <begin position="451"/>
        <end position="535"/>
    </location>
</feature>
<evidence type="ECO:0000256" key="2">
    <source>
        <dbReference type="SAM" id="MobiDB-lite"/>
    </source>
</evidence>
<protein>
    <recommendedName>
        <fullName evidence="3">DUF4378 domain-containing protein</fullName>
    </recommendedName>
</protein>
<dbReference type="EMBL" id="CAMAPF010000073">
    <property type="protein sequence ID" value="CAH9092591.1"/>
    <property type="molecule type" value="Genomic_DNA"/>
</dbReference>
<dbReference type="Pfam" id="PF14309">
    <property type="entry name" value="DUF4378"/>
    <property type="match status" value="1"/>
</dbReference>
<gene>
    <name evidence="4" type="ORF">CEPIT_LOCUS12166</name>
</gene>
<dbReference type="PANTHER" id="PTHR31680:SF20">
    <property type="entry name" value="PROTEIN LONGIFOLIA 2-LIKE"/>
    <property type="match status" value="1"/>
</dbReference>
<feature type="compositionally biased region" description="Polar residues" evidence="2">
    <location>
        <begin position="454"/>
        <end position="472"/>
    </location>
</feature>
<dbReference type="InterPro" id="IPR025486">
    <property type="entry name" value="DUF4378"/>
</dbReference>
<organism evidence="4 5">
    <name type="scientific">Cuscuta epithymum</name>
    <dbReference type="NCBI Taxonomy" id="186058"/>
    <lineage>
        <taxon>Eukaryota</taxon>
        <taxon>Viridiplantae</taxon>
        <taxon>Streptophyta</taxon>
        <taxon>Embryophyta</taxon>
        <taxon>Tracheophyta</taxon>
        <taxon>Spermatophyta</taxon>
        <taxon>Magnoliopsida</taxon>
        <taxon>eudicotyledons</taxon>
        <taxon>Gunneridae</taxon>
        <taxon>Pentapetalae</taxon>
        <taxon>asterids</taxon>
        <taxon>lamiids</taxon>
        <taxon>Solanales</taxon>
        <taxon>Convolvulaceae</taxon>
        <taxon>Cuscuteae</taxon>
        <taxon>Cuscuta</taxon>
        <taxon>Cuscuta subgen. Cuscuta</taxon>
    </lineage>
</organism>
<evidence type="ECO:0000256" key="1">
    <source>
        <dbReference type="SAM" id="Coils"/>
    </source>
</evidence>
<feature type="compositionally biased region" description="Polar residues" evidence="2">
    <location>
        <begin position="80"/>
        <end position="92"/>
    </location>
</feature>
<feature type="compositionally biased region" description="Basic and acidic residues" evidence="2">
    <location>
        <begin position="497"/>
        <end position="506"/>
    </location>
</feature>
<feature type="region of interest" description="Disordered" evidence="2">
    <location>
        <begin position="72"/>
        <end position="93"/>
    </location>
</feature>
<feature type="region of interest" description="Disordered" evidence="2">
    <location>
        <begin position="204"/>
        <end position="270"/>
    </location>
</feature>
<keyword evidence="5" id="KW-1185">Reference proteome</keyword>
<keyword evidence="1" id="KW-0175">Coiled coil</keyword>
<feature type="compositionally biased region" description="Polar residues" evidence="2">
    <location>
        <begin position="314"/>
        <end position="325"/>
    </location>
</feature>
<feature type="compositionally biased region" description="Basic and acidic residues" evidence="2">
    <location>
        <begin position="204"/>
        <end position="222"/>
    </location>
</feature>
<dbReference type="AlphaFoldDB" id="A0AAV0D6Z3"/>
<reference evidence="4" key="1">
    <citation type="submission" date="2022-07" db="EMBL/GenBank/DDBJ databases">
        <authorList>
            <person name="Macas J."/>
            <person name="Novak P."/>
            <person name="Neumann P."/>
        </authorList>
    </citation>
    <scope>NUCLEOTIDE SEQUENCE</scope>
</reference>
<feature type="compositionally biased region" description="Basic and acidic residues" evidence="2">
    <location>
        <begin position="229"/>
        <end position="248"/>
    </location>
</feature>
<dbReference type="GO" id="GO:0051513">
    <property type="term" value="P:regulation of monopolar cell growth"/>
    <property type="evidence" value="ECO:0007669"/>
    <property type="project" value="InterPro"/>
</dbReference>
<comment type="caution">
    <text evidence="4">The sequence shown here is derived from an EMBL/GenBank/DDBJ whole genome shotgun (WGS) entry which is preliminary data.</text>
</comment>
<feature type="compositionally biased region" description="Polar residues" evidence="2">
    <location>
        <begin position="522"/>
        <end position="535"/>
    </location>
</feature>
<name>A0AAV0D6Z3_9ASTE</name>
<feature type="coiled-coil region" evidence="1">
    <location>
        <begin position="386"/>
        <end position="416"/>
    </location>
</feature>
<dbReference type="PANTHER" id="PTHR31680">
    <property type="entry name" value="LONGIFOLIA PROTEIN"/>
    <property type="match status" value="1"/>
</dbReference>
<evidence type="ECO:0000313" key="4">
    <source>
        <dbReference type="EMBL" id="CAH9092591.1"/>
    </source>
</evidence>
<proteinExistence type="predicted"/>
<evidence type="ECO:0000313" key="5">
    <source>
        <dbReference type="Proteomes" id="UP001152523"/>
    </source>
</evidence>
<evidence type="ECO:0000259" key="3">
    <source>
        <dbReference type="Pfam" id="PF14309"/>
    </source>
</evidence>
<accession>A0AAV0D6Z3</accession>
<sequence length="894" mass="102001">MASEIQSCVKDKQMGCINGIFQLFDRRHFFTGKRGGCNISKITVTGAKHNNVEPITAAGMEVHEKNIQEDFRGNQRDSDTLSYSTCPSTPSSLDEIRSSKLGLSIKTGIKEEQSVNVMKHIDSPRPPFQQSHDLRDVVKDSMYREARSLPIPVKEGGKEEGRRVNIMKHIDSPRPSMQSNLGRSFSTRIQLKFFEAPLHSTKETDKDPCRFSYDERETRENTLKSMMKQGDRPRLSLDSRVRSIRSETKPSFPLQNLNEGENDELGSHRRPSSVVAKLMGLESFPEEPTSPLVDNFVQQRKQNQETFSSRKDSSLCSKPTTSNSSSRLPIEYALWSRLDSTRSCQKLPLKSKDASKILQQATSSSIYGEVEKRMSAIELDKSSKDMRALKHILKAMQETKSRLDNKTKDISVQKNNHTFLVEERSPPLERFLSSNPIKQSTIVNDKARKRINTRKSYPNQTLPSIQRMNKTRPQAFEDSEEHMSGGRESISPRLQKRKIDIEKQYDMSRVSKNQNKKPNESEYLNQKQSSKLVTQKQGYDHLINETIRSDRGRFSKHSDAASVKSESDHSFASCIETDFTSTFLNIEMEGKFQEVHKATNEEVQLCGDSMMPGVTMPVNDQPSPVSVLDATFFVEDSPSPVKKKKSIAFEEHGVMNVEKAERNTKELENLSCSTTNNLVSEGNLKHMLLNSAPWEDHISELSPFYQNDTSDHQYITKILLASSLFKDLDAVSTTAQLHPSGHLINPMLFHVLEQAEKRSLPTCKGPPKKLARMQYEQKTCRKLVFDTVNEILVDKLAFEYSVMQGRSFSGQKILKELYAEMDHLRPESDDSLDTQDDELVEIIKGDLKNELEDWVKHRGELPSLVLDIERLIFKDLLTEEIGIPRRHPRRLFTF</sequence>
<feature type="domain" description="DUF4378" evidence="3">
    <location>
        <begin position="711"/>
        <end position="879"/>
    </location>
</feature>
<dbReference type="InterPro" id="IPR033334">
    <property type="entry name" value="LNG1/2"/>
</dbReference>
<dbReference type="Proteomes" id="UP001152523">
    <property type="component" value="Unassembled WGS sequence"/>
</dbReference>
<feature type="region of interest" description="Disordered" evidence="2">
    <location>
        <begin position="301"/>
        <end position="325"/>
    </location>
</feature>